<dbReference type="InterPro" id="IPR052061">
    <property type="entry name" value="PTE-AB_protein"/>
</dbReference>
<reference evidence="2" key="2">
    <citation type="journal article" date="2021" name="PeerJ">
        <title>Extensive microbial diversity within the chicken gut microbiome revealed by metagenomics and culture.</title>
        <authorList>
            <person name="Gilroy R."/>
            <person name="Ravi A."/>
            <person name="Getino M."/>
            <person name="Pursley I."/>
            <person name="Horton D.L."/>
            <person name="Alikhan N.F."/>
            <person name="Baker D."/>
            <person name="Gharbi K."/>
            <person name="Hall N."/>
            <person name="Watson M."/>
            <person name="Adriaenssens E.M."/>
            <person name="Foster-Nyarko E."/>
            <person name="Jarju S."/>
            <person name="Secka A."/>
            <person name="Antonio M."/>
            <person name="Oren A."/>
            <person name="Chaudhuri R.R."/>
            <person name="La Ragione R."/>
            <person name="Hildebrand F."/>
            <person name="Pallen M.J."/>
        </authorList>
    </citation>
    <scope>NUCLEOTIDE SEQUENCE</scope>
    <source>
        <strain evidence="2">B2-22910</strain>
    </source>
</reference>
<protein>
    <submittedName>
        <fullName evidence="2">PaaI family thioesterase</fullName>
    </submittedName>
</protein>
<dbReference type="GO" id="GO:0016790">
    <property type="term" value="F:thiolester hydrolase activity"/>
    <property type="evidence" value="ECO:0007669"/>
    <property type="project" value="UniProtKB-ARBA"/>
</dbReference>
<feature type="domain" description="Thioesterase" evidence="1">
    <location>
        <begin position="56"/>
        <end position="124"/>
    </location>
</feature>
<proteinExistence type="predicted"/>
<name>A0A9D9NFX1_9BACT</name>
<dbReference type="AlphaFoldDB" id="A0A9D9NFX1"/>
<dbReference type="SUPFAM" id="SSF54637">
    <property type="entry name" value="Thioesterase/thiol ester dehydrase-isomerase"/>
    <property type="match status" value="1"/>
</dbReference>
<dbReference type="EMBL" id="JADIMB010000139">
    <property type="protein sequence ID" value="MBO8471994.1"/>
    <property type="molecule type" value="Genomic_DNA"/>
</dbReference>
<dbReference type="InterPro" id="IPR006683">
    <property type="entry name" value="Thioestr_dom"/>
</dbReference>
<accession>A0A9D9NFX1</accession>
<dbReference type="Pfam" id="PF03061">
    <property type="entry name" value="4HBT"/>
    <property type="match status" value="1"/>
</dbReference>
<dbReference type="PANTHER" id="PTHR47260:SF1">
    <property type="entry name" value="UPF0644 PROTEIN PB2B4.06"/>
    <property type="match status" value="1"/>
</dbReference>
<evidence type="ECO:0000313" key="2">
    <source>
        <dbReference type="EMBL" id="MBO8471994.1"/>
    </source>
</evidence>
<dbReference type="Proteomes" id="UP000823603">
    <property type="component" value="Unassembled WGS sequence"/>
</dbReference>
<evidence type="ECO:0000259" key="1">
    <source>
        <dbReference type="Pfam" id="PF03061"/>
    </source>
</evidence>
<dbReference type="InterPro" id="IPR029069">
    <property type="entry name" value="HotDog_dom_sf"/>
</dbReference>
<dbReference type="CDD" id="cd03443">
    <property type="entry name" value="PaaI_thioesterase"/>
    <property type="match status" value="1"/>
</dbReference>
<dbReference type="PANTHER" id="PTHR47260">
    <property type="entry name" value="UPF0644 PROTEIN PB2B4.06"/>
    <property type="match status" value="1"/>
</dbReference>
<reference evidence="2" key="1">
    <citation type="submission" date="2020-10" db="EMBL/GenBank/DDBJ databases">
        <authorList>
            <person name="Gilroy R."/>
        </authorList>
    </citation>
    <scope>NUCLEOTIDE SEQUENCE</scope>
    <source>
        <strain evidence="2">B2-22910</strain>
    </source>
</reference>
<comment type="caution">
    <text evidence="2">The sequence shown here is derived from an EMBL/GenBank/DDBJ whole genome shotgun (WGS) entry which is preliminary data.</text>
</comment>
<gene>
    <name evidence="2" type="ORF">IAB82_09440</name>
</gene>
<dbReference type="Gene3D" id="3.10.129.10">
    <property type="entry name" value="Hotdog Thioesterase"/>
    <property type="match status" value="1"/>
</dbReference>
<organism evidence="2 3">
    <name type="scientific">Candidatus Cryptobacteroides faecavium</name>
    <dbReference type="NCBI Taxonomy" id="2840762"/>
    <lineage>
        <taxon>Bacteria</taxon>
        <taxon>Pseudomonadati</taxon>
        <taxon>Bacteroidota</taxon>
        <taxon>Bacteroidia</taxon>
        <taxon>Bacteroidales</taxon>
        <taxon>Candidatus Cryptobacteroides</taxon>
    </lineage>
</organism>
<sequence>MKKIINPWLDLVKDGYNCFGCAPTNPFGLKMEFYEDGDDIVSMWNPGDNYQGWLHTLHGGIQASIMDEIAAWVIARKLQCAGMTTNLEIKYRKPVPTGAGVTVEVRAHIREMKRNFAFIHAQIIYDGDVCSEADMTYYCFSREKSAADFYFKGCEVEE</sequence>
<evidence type="ECO:0000313" key="3">
    <source>
        <dbReference type="Proteomes" id="UP000823603"/>
    </source>
</evidence>